<dbReference type="AlphaFoldDB" id="A0AAW2GGN7"/>
<feature type="transmembrane region" description="Helical" evidence="10">
    <location>
        <begin position="184"/>
        <end position="209"/>
    </location>
</feature>
<keyword evidence="3 10" id="KW-0716">Sensory transduction</keyword>
<keyword evidence="12" id="KW-1185">Reference proteome</keyword>
<dbReference type="InterPro" id="IPR004117">
    <property type="entry name" value="7tm6_olfct_rcpt"/>
</dbReference>
<dbReference type="EMBL" id="JADYXP020000004">
    <property type="protein sequence ID" value="KAL0126416.1"/>
    <property type="molecule type" value="Genomic_DNA"/>
</dbReference>
<comment type="caution">
    <text evidence="10">Lacks conserved residue(s) required for the propagation of feature annotation.</text>
</comment>
<dbReference type="Proteomes" id="UP001430953">
    <property type="component" value="Unassembled WGS sequence"/>
</dbReference>
<gene>
    <name evidence="11" type="ORF">PUN28_005056</name>
</gene>
<evidence type="ECO:0000256" key="6">
    <source>
        <dbReference type="ARBA" id="ARBA00022989"/>
    </source>
</evidence>
<accession>A0AAW2GGN7</accession>
<keyword evidence="4 10" id="KW-0812">Transmembrane</keyword>
<evidence type="ECO:0000256" key="3">
    <source>
        <dbReference type="ARBA" id="ARBA00022606"/>
    </source>
</evidence>
<comment type="subcellular location">
    <subcellularLocation>
        <location evidence="1 10">Cell membrane</location>
        <topology evidence="1 10">Multi-pass membrane protein</topology>
    </subcellularLocation>
</comment>
<feature type="transmembrane region" description="Helical" evidence="10">
    <location>
        <begin position="122"/>
        <end position="148"/>
    </location>
</feature>
<proteinExistence type="inferred from homology"/>
<reference evidence="11 12" key="1">
    <citation type="submission" date="2023-03" db="EMBL/GenBank/DDBJ databases">
        <title>High recombination rates correlate with genetic variation in Cardiocondyla obscurior ants.</title>
        <authorList>
            <person name="Errbii M."/>
        </authorList>
    </citation>
    <scope>NUCLEOTIDE SEQUENCE [LARGE SCALE GENOMIC DNA]</scope>
    <source>
        <strain evidence="11">Alpha-2009</strain>
        <tissue evidence="11">Whole body</tissue>
    </source>
</reference>
<keyword evidence="8 10" id="KW-0675">Receptor</keyword>
<evidence type="ECO:0000256" key="9">
    <source>
        <dbReference type="ARBA" id="ARBA00023224"/>
    </source>
</evidence>
<keyword evidence="2" id="KW-1003">Cell membrane</keyword>
<organism evidence="11 12">
    <name type="scientific">Cardiocondyla obscurior</name>
    <dbReference type="NCBI Taxonomy" id="286306"/>
    <lineage>
        <taxon>Eukaryota</taxon>
        <taxon>Metazoa</taxon>
        <taxon>Ecdysozoa</taxon>
        <taxon>Arthropoda</taxon>
        <taxon>Hexapoda</taxon>
        <taxon>Insecta</taxon>
        <taxon>Pterygota</taxon>
        <taxon>Neoptera</taxon>
        <taxon>Endopterygota</taxon>
        <taxon>Hymenoptera</taxon>
        <taxon>Apocrita</taxon>
        <taxon>Aculeata</taxon>
        <taxon>Formicoidea</taxon>
        <taxon>Formicidae</taxon>
        <taxon>Myrmicinae</taxon>
        <taxon>Cardiocondyla</taxon>
    </lineage>
</organism>
<dbReference type="Pfam" id="PF02949">
    <property type="entry name" value="7tm_6"/>
    <property type="match status" value="1"/>
</dbReference>
<evidence type="ECO:0000256" key="4">
    <source>
        <dbReference type="ARBA" id="ARBA00022692"/>
    </source>
</evidence>
<comment type="similarity">
    <text evidence="10">Belongs to the insect chemoreceptor superfamily. Heteromeric odorant receptor channel (TC 1.A.69) family.</text>
</comment>
<sequence length="395" mass="45950">MRLIEKHYYTINKSFLKALGIWPHNNSQFISLLQQLLVLTLTLTYIGMQLLVFTTTKYNMVLFIKVSSFIFSFIVITLKYCTFMLKSKSIQNLHYFIQEDWKLIQNKLEFNIILKYAHNGQFCAHFLFLFIVFVVIALSFMQFLPYILDIVLPLDEPRPRKIIITAEYFDPENKYFVTEALHEILLIALVASIMFATASQLLVFCFHTLGMFQIVSHRIQYSIEDSVLHASNSEKEYAIYKRVVQAVIAHRRTMEFFNILISSFNVPYCIIAIIGLISLSVNLYGLVEAIMISKNMNYILLYFIMTLNHLIYMFVTMTFGQKVNDSNNELFTLLYNTSWYMMPLSSQKLILFLLQKTGKELYAVVGMIIVAKMETFASLLNASMSYVAVMYSCAH</sequence>
<evidence type="ECO:0000313" key="12">
    <source>
        <dbReference type="Proteomes" id="UP001430953"/>
    </source>
</evidence>
<feature type="transmembrane region" description="Helical" evidence="10">
    <location>
        <begin position="256"/>
        <end position="279"/>
    </location>
</feature>
<keyword evidence="7 10" id="KW-0472">Membrane</keyword>
<feature type="transmembrane region" description="Helical" evidence="10">
    <location>
        <begin position="36"/>
        <end position="54"/>
    </location>
</feature>
<keyword evidence="6 10" id="KW-1133">Transmembrane helix</keyword>
<keyword evidence="5 10" id="KW-0552">Olfaction</keyword>
<dbReference type="GO" id="GO:0005886">
    <property type="term" value="C:plasma membrane"/>
    <property type="evidence" value="ECO:0007669"/>
    <property type="project" value="UniProtKB-SubCell"/>
</dbReference>
<dbReference type="PANTHER" id="PTHR21137">
    <property type="entry name" value="ODORANT RECEPTOR"/>
    <property type="match status" value="1"/>
</dbReference>
<evidence type="ECO:0000256" key="1">
    <source>
        <dbReference type="ARBA" id="ARBA00004651"/>
    </source>
</evidence>
<evidence type="ECO:0000256" key="2">
    <source>
        <dbReference type="ARBA" id="ARBA00022475"/>
    </source>
</evidence>
<name>A0AAW2GGN7_9HYME</name>
<comment type="caution">
    <text evidence="11">The sequence shown here is derived from an EMBL/GenBank/DDBJ whole genome shotgun (WGS) entry which is preliminary data.</text>
</comment>
<feature type="transmembrane region" description="Helical" evidence="10">
    <location>
        <begin position="299"/>
        <end position="320"/>
    </location>
</feature>
<protein>
    <recommendedName>
        <fullName evidence="10">Odorant receptor</fullName>
    </recommendedName>
</protein>
<dbReference type="GO" id="GO:0004984">
    <property type="term" value="F:olfactory receptor activity"/>
    <property type="evidence" value="ECO:0007669"/>
    <property type="project" value="InterPro"/>
</dbReference>
<feature type="transmembrane region" description="Helical" evidence="10">
    <location>
        <begin position="60"/>
        <end position="81"/>
    </location>
</feature>
<evidence type="ECO:0000256" key="7">
    <source>
        <dbReference type="ARBA" id="ARBA00023136"/>
    </source>
</evidence>
<dbReference type="GO" id="GO:0005549">
    <property type="term" value="F:odorant binding"/>
    <property type="evidence" value="ECO:0007669"/>
    <property type="project" value="InterPro"/>
</dbReference>
<evidence type="ECO:0000256" key="5">
    <source>
        <dbReference type="ARBA" id="ARBA00022725"/>
    </source>
</evidence>
<dbReference type="PANTHER" id="PTHR21137:SF35">
    <property type="entry name" value="ODORANT RECEPTOR 19A-RELATED"/>
    <property type="match status" value="1"/>
</dbReference>
<dbReference type="GO" id="GO:0007165">
    <property type="term" value="P:signal transduction"/>
    <property type="evidence" value="ECO:0007669"/>
    <property type="project" value="UniProtKB-KW"/>
</dbReference>
<evidence type="ECO:0000313" key="11">
    <source>
        <dbReference type="EMBL" id="KAL0126416.1"/>
    </source>
</evidence>
<evidence type="ECO:0000256" key="10">
    <source>
        <dbReference type="RuleBase" id="RU351113"/>
    </source>
</evidence>
<keyword evidence="9 10" id="KW-0807">Transducer</keyword>
<evidence type="ECO:0000256" key="8">
    <source>
        <dbReference type="ARBA" id="ARBA00023170"/>
    </source>
</evidence>